<keyword evidence="1" id="KW-1133">Transmembrane helix</keyword>
<gene>
    <name evidence="2" type="ORF">KQI68_07595</name>
</gene>
<dbReference type="EMBL" id="JAHLQO010000005">
    <property type="protein sequence ID" value="MBU5669695.1"/>
    <property type="molecule type" value="Genomic_DNA"/>
</dbReference>
<keyword evidence="3" id="KW-1185">Reference proteome</keyword>
<keyword evidence="1" id="KW-0812">Transmembrane</keyword>
<evidence type="ECO:0000313" key="3">
    <source>
        <dbReference type="Proteomes" id="UP000783742"/>
    </source>
</evidence>
<evidence type="ECO:0000256" key="1">
    <source>
        <dbReference type="SAM" id="Phobius"/>
    </source>
</evidence>
<organism evidence="2 3">
    <name type="scientific">Peptoniphilus ovalis</name>
    <dbReference type="NCBI Taxonomy" id="2841503"/>
    <lineage>
        <taxon>Bacteria</taxon>
        <taxon>Bacillati</taxon>
        <taxon>Bacillota</taxon>
        <taxon>Tissierellia</taxon>
        <taxon>Tissierellales</taxon>
        <taxon>Peptoniphilaceae</taxon>
        <taxon>Peptoniphilus</taxon>
    </lineage>
</organism>
<dbReference type="Proteomes" id="UP000783742">
    <property type="component" value="Unassembled WGS sequence"/>
</dbReference>
<keyword evidence="1" id="KW-0472">Membrane</keyword>
<proteinExistence type="predicted"/>
<protein>
    <recommendedName>
        <fullName evidence="4">ABC-2 family transporter protein</fullName>
    </recommendedName>
</protein>
<feature type="transmembrane region" description="Helical" evidence="1">
    <location>
        <begin position="123"/>
        <end position="142"/>
    </location>
</feature>
<name>A0ABS6FHP4_9FIRM</name>
<dbReference type="RefSeq" id="WP_216549536.1">
    <property type="nucleotide sequence ID" value="NZ_JAHLQO010000005.1"/>
</dbReference>
<comment type="caution">
    <text evidence="2">The sequence shown here is derived from an EMBL/GenBank/DDBJ whole genome shotgun (WGS) entry which is preliminary data.</text>
</comment>
<feature type="transmembrane region" description="Helical" evidence="1">
    <location>
        <begin position="48"/>
        <end position="70"/>
    </location>
</feature>
<feature type="transmembrane region" description="Helical" evidence="1">
    <location>
        <begin position="149"/>
        <end position="166"/>
    </location>
</feature>
<reference evidence="2 3" key="1">
    <citation type="submission" date="2021-06" db="EMBL/GenBank/DDBJ databases">
        <authorList>
            <person name="Sun Q."/>
            <person name="Li D."/>
        </authorList>
    </citation>
    <scope>NUCLEOTIDE SEQUENCE [LARGE SCALE GENOMIC DNA]</scope>
    <source>
        <strain evidence="2 3">MSJ-1</strain>
    </source>
</reference>
<evidence type="ECO:0000313" key="2">
    <source>
        <dbReference type="EMBL" id="MBU5669695.1"/>
    </source>
</evidence>
<evidence type="ECO:0008006" key="4">
    <source>
        <dbReference type="Google" id="ProtNLM"/>
    </source>
</evidence>
<feature type="transmembrane region" description="Helical" evidence="1">
    <location>
        <begin position="91"/>
        <end position="111"/>
    </location>
</feature>
<feature type="transmembrane region" description="Helical" evidence="1">
    <location>
        <begin position="186"/>
        <end position="207"/>
    </location>
</feature>
<feature type="transmembrane region" description="Helical" evidence="1">
    <location>
        <begin position="16"/>
        <end position="36"/>
    </location>
</feature>
<sequence length="212" mass="24449">MKTLLLNSYKIKKKQIIYYFIFIALLILIKTLGMNIDSLNILAGENFSVVFVTITLLHFALFLIADNNLIVDNSNSYLLMLKNSRRDLLNWKFIETFIIFVINILTIFYLMHDINIHGLNKSLGLLIILTFMSYYLILIPLSMKFAKDSAVPTLITFAPALIPWMDKIGLDPVSKVIEFYENTNKIIPFALLILYLILIYVISLGIINNKDF</sequence>
<accession>A0ABS6FHP4</accession>